<organism evidence="12 13">
    <name type="scientific">Xanthomonas oryzae pv. oryzae (strain KACC10331 / KXO85)</name>
    <dbReference type="NCBI Taxonomy" id="291331"/>
    <lineage>
        <taxon>Bacteria</taxon>
        <taxon>Pseudomonadati</taxon>
        <taxon>Pseudomonadota</taxon>
        <taxon>Gammaproteobacteria</taxon>
        <taxon>Lysobacterales</taxon>
        <taxon>Lysobacteraceae</taxon>
        <taxon>Xanthomonas</taxon>
    </lineage>
</organism>
<reference evidence="12 13" key="1">
    <citation type="journal article" date="2005" name="Nucleic Acids Res.">
        <title>The genome sequence of Xanthomonas oryzae pathovar oryzae KACC10331, the bacterial blight pathogen of rice.</title>
        <authorList>
            <person name="Lee B.M."/>
            <person name="Park Y.J."/>
            <person name="Park D.S."/>
            <person name="Kang H.W."/>
            <person name="Kim J.G."/>
            <person name="Song E.S."/>
            <person name="Park I.C."/>
            <person name="Yoon U.H."/>
            <person name="Hahn J.H."/>
            <person name="Koo B.S."/>
            <person name="Lee G.B."/>
            <person name="Kim H."/>
            <person name="Park H.S."/>
            <person name="Yoon K.O."/>
            <person name="Kim J.H."/>
            <person name="Jung C.H."/>
            <person name="Koh N.H."/>
            <person name="Seo J.S."/>
            <person name="Go S.J."/>
        </authorList>
    </citation>
    <scope>NUCLEOTIDE SEQUENCE [LARGE SCALE GENOMIC DNA]</scope>
    <source>
        <strain evidence="13">KACC10331 / KXO85</strain>
    </source>
</reference>
<evidence type="ECO:0000256" key="8">
    <source>
        <dbReference type="ARBA" id="ARBA00023136"/>
    </source>
</evidence>
<dbReference type="NCBIfam" id="TIGR02801">
    <property type="entry name" value="tolR"/>
    <property type="match status" value="1"/>
</dbReference>
<dbReference type="GO" id="GO:0051301">
    <property type="term" value="P:cell division"/>
    <property type="evidence" value="ECO:0007669"/>
    <property type="project" value="UniProtKB-UniRule"/>
</dbReference>
<dbReference type="EMBL" id="AE013598">
    <property type="protein sequence ID" value="AAW74920.1"/>
    <property type="molecule type" value="Genomic_DNA"/>
</dbReference>
<dbReference type="GO" id="GO:0005886">
    <property type="term" value="C:plasma membrane"/>
    <property type="evidence" value="ECO:0007669"/>
    <property type="project" value="UniProtKB-SubCell"/>
</dbReference>
<proteinExistence type="inferred from homology"/>
<dbReference type="InterPro" id="IPR014168">
    <property type="entry name" value="Tol-Pal_TolR"/>
</dbReference>
<feature type="compositionally biased region" description="Basic and acidic residues" evidence="11">
    <location>
        <begin position="1"/>
        <end position="12"/>
    </location>
</feature>
<evidence type="ECO:0000256" key="5">
    <source>
        <dbReference type="ARBA" id="ARBA00022618"/>
    </source>
</evidence>
<dbReference type="Proteomes" id="UP000006735">
    <property type="component" value="Chromosome"/>
</dbReference>
<evidence type="ECO:0000256" key="2">
    <source>
        <dbReference type="ARBA" id="ARBA00005811"/>
    </source>
</evidence>
<dbReference type="GO" id="GO:0015031">
    <property type="term" value="P:protein transport"/>
    <property type="evidence" value="ECO:0007669"/>
    <property type="project" value="InterPro"/>
</dbReference>
<evidence type="ECO:0000256" key="6">
    <source>
        <dbReference type="ARBA" id="ARBA00022692"/>
    </source>
</evidence>
<evidence type="ECO:0000256" key="7">
    <source>
        <dbReference type="ARBA" id="ARBA00022989"/>
    </source>
</evidence>
<dbReference type="HOGENOM" id="CLU_085305_1_3_6"/>
<evidence type="ECO:0000256" key="11">
    <source>
        <dbReference type="SAM" id="MobiDB-lite"/>
    </source>
</evidence>
<comment type="similarity">
    <text evidence="2 10">Belongs to the ExbD/TolR family.</text>
</comment>
<dbReference type="AlphaFoldDB" id="Q5H2A1"/>
<protein>
    <recommendedName>
        <fullName evidence="10">Tol-Pal system protein TolR</fullName>
    </recommendedName>
</protein>
<keyword evidence="7 10" id="KW-1133">Transmembrane helix</keyword>
<dbReference type="GO" id="GO:0022857">
    <property type="term" value="F:transmembrane transporter activity"/>
    <property type="evidence" value="ECO:0007669"/>
    <property type="project" value="InterPro"/>
</dbReference>
<keyword evidence="6 10" id="KW-0812">Transmembrane</keyword>
<keyword evidence="5 10" id="KW-0132">Cell division</keyword>
<dbReference type="HAMAP" id="MF_02203">
    <property type="entry name" value="TolR"/>
    <property type="match status" value="1"/>
</dbReference>
<evidence type="ECO:0000256" key="10">
    <source>
        <dbReference type="HAMAP-Rule" id="MF_02203"/>
    </source>
</evidence>
<dbReference type="KEGG" id="xoo:XOO1666"/>
<evidence type="ECO:0000313" key="13">
    <source>
        <dbReference type="Proteomes" id="UP000006735"/>
    </source>
</evidence>
<evidence type="ECO:0000313" key="12">
    <source>
        <dbReference type="EMBL" id="AAW74920.1"/>
    </source>
</evidence>
<comment type="subunit">
    <text evidence="10">The Tol-Pal system is composed of five core proteins: the inner membrane proteins TolA, TolQ and TolR, the periplasmic protein TolB and the outer membrane protein Pal. They form a network linking the inner and outer membranes and the peptidoglycan layer.</text>
</comment>
<feature type="transmembrane region" description="Helical" evidence="10">
    <location>
        <begin position="61"/>
        <end position="84"/>
    </location>
</feature>
<keyword evidence="3 10" id="KW-1003">Cell membrane</keyword>
<name>Q5H2A1_XANOR</name>
<dbReference type="PANTHER" id="PTHR30558:SF7">
    <property type="entry name" value="TOL-PAL SYSTEM PROTEIN TOLR"/>
    <property type="match status" value="1"/>
</dbReference>
<evidence type="ECO:0000256" key="1">
    <source>
        <dbReference type="ARBA" id="ARBA00004162"/>
    </source>
</evidence>
<keyword evidence="8 10" id="KW-0472">Membrane</keyword>
<evidence type="ECO:0000256" key="4">
    <source>
        <dbReference type="ARBA" id="ARBA00022519"/>
    </source>
</evidence>
<evidence type="ECO:0000256" key="3">
    <source>
        <dbReference type="ARBA" id="ARBA00022475"/>
    </source>
</evidence>
<sequence length="193" mass="20722">MRHAGRARESQSRRCVAPRAGAPYTDTVRPRCQPAPRTNEERFAMISGISRRKKRKLKSDINVVPYIDVMLVLLIIFMVTAPLLTLSTDVSLPSSRAKSLESKQDPVVVVVAADGKLALQLPKGKPQPMDVAALQAQLAAIVAQDKDARVVVAGDRAAPYQKIMDAIGVLKQAKVEKVGLISDSGGTAGSDAR</sequence>
<dbReference type="STRING" id="291331.XOO1666"/>
<comment type="function">
    <text evidence="10">Part of the Tol-Pal system, which plays a role in outer membrane invagination during cell division and is important for maintaining outer membrane integrity.</text>
</comment>
<keyword evidence="9 10" id="KW-0131">Cell cycle</keyword>
<keyword evidence="13" id="KW-1185">Reference proteome</keyword>
<dbReference type="Pfam" id="PF02472">
    <property type="entry name" value="ExbD"/>
    <property type="match status" value="1"/>
</dbReference>
<dbReference type="PANTHER" id="PTHR30558">
    <property type="entry name" value="EXBD MEMBRANE COMPONENT OF PMF-DRIVEN MACROMOLECULE IMPORT SYSTEM"/>
    <property type="match status" value="1"/>
</dbReference>
<accession>Q5H2A1</accession>
<dbReference type="Gene3D" id="3.30.420.270">
    <property type="match status" value="1"/>
</dbReference>
<gene>
    <name evidence="12" type="primary">ExbD</name>
    <name evidence="10" type="synonym">tolR</name>
    <name evidence="12" type="ordered locus">XOO1666</name>
</gene>
<comment type="subcellular location">
    <subcellularLocation>
        <location evidence="10">Cell inner membrane</location>
        <topology evidence="10">Single-pass membrane protein</topology>
    </subcellularLocation>
    <subcellularLocation>
        <location evidence="1">Cell membrane</location>
        <topology evidence="1">Single-pass membrane protein</topology>
    </subcellularLocation>
</comment>
<dbReference type="InterPro" id="IPR003400">
    <property type="entry name" value="ExbD"/>
</dbReference>
<keyword evidence="4 10" id="KW-0997">Cell inner membrane</keyword>
<feature type="region of interest" description="Disordered" evidence="11">
    <location>
        <begin position="1"/>
        <end position="35"/>
    </location>
</feature>
<evidence type="ECO:0000256" key="9">
    <source>
        <dbReference type="ARBA" id="ARBA00023306"/>
    </source>
</evidence>